<protein>
    <submittedName>
        <fullName evidence="1">Uncharacterized protein</fullName>
    </submittedName>
</protein>
<accession>A0A4R1HID4</accession>
<organism evidence="1 2">
    <name type="scientific">Thiogranum longum</name>
    <dbReference type="NCBI Taxonomy" id="1537524"/>
    <lineage>
        <taxon>Bacteria</taxon>
        <taxon>Pseudomonadati</taxon>
        <taxon>Pseudomonadota</taxon>
        <taxon>Gammaproteobacteria</taxon>
        <taxon>Chromatiales</taxon>
        <taxon>Ectothiorhodospiraceae</taxon>
        <taxon>Thiogranum</taxon>
    </lineage>
</organism>
<comment type="caution">
    <text evidence="1">The sequence shown here is derived from an EMBL/GenBank/DDBJ whole genome shotgun (WGS) entry which is preliminary data.</text>
</comment>
<evidence type="ECO:0000313" key="2">
    <source>
        <dbReference type="Proteomes" id="UP000295707"/>
    </source>
</evidence>
<dbReference type="EMBL" id="SMFX01000001">
    <property type="protein sequence ID" value="TCK19189.1"/>
    <property type="molecule type" value="Genomic_DNA"/>
</dbReference>
<dbReference type="Proteomes" id="UP000295707">
    <property type="component" value="Unassembled WGS sequence"/>
</dbReference>
<proteinExistence type="predicted"/>
<evidence type="ECO:0000313" key="1">
    <source>
        <dbReference type="EMBL" id="TCK19189.1"/>
    </source>
</evidence>
<gene>
    <name evidence="1" type="ORF">DFR30_2486</name>
</gene>
<dbReference type="AlphaFoldDB" id="A0A4R1HID4"/>
<reference evidence="1 2" key="1">
    <citation type="submission" date="2019-03" db="EMBL/GenBank/DDBJ databases">
        <title>Genomic Encyclopedia of Type Strains, Phase IV (KMG-IV): sequencing the most valuable type-strain genomes for metagenomic binning, comparative biology and taxonomic classification.</title>
        <authorList>
            <person name="Goeker M."/>
        </authorList>
    </citation>
    <scope>NUCLEOTIDE SEQUENCE [LARGE SCALE GENOMIC DNA]</scope>
    <source>
        <strain evidence="1 2">DSM 19610</strain>
    </source>
</reference>
<name>A0A4R1HID4_9GAMM</name>
<sequence length="34" mass="3949">MITYQLNFSICNETLLFTYETDIGKEFSCPANEL</sequence>
<keyword evidence="2" id="KW-1185">Reference proteome</keyword>